<evidence type="ECO:0000256" key="4">
    <source>
        <dbReference type="ARBA" id="ARBA00022617"/>
    </source>
</evidence>
<comment type="cofactor">
    <cofactor evidence="1">
        <name>heme</name>
        <dbReference type="ChEBI" id="CHEBI:30413"/>
    </cofactor>
</comment>
<dbReference type="AlphaFoldDB" id="A0AAN8W8A0"/>
<keyword evidence="11 12" id="KW-0472">Membrane</keyword>
<keyword evidence="7 12" id="KW-1133">Transmembrane helix</keyword>
<evidence type="ECO:0000313" key="13">
    <source>
        <dbReference type="EMBL" id="KAK6947050.1"/>
    </source>
</evidence>
<evidence type="ECO:0000256" key="11">
    <source>
        <dbReference type="ARBA" id="ARBA00023136"/>
    </source>
</evidence>
<keyword evidence="10" id="KW-0503">Monooxygenase</keyword>
<sequence length="161" mass="18486">MYPQVKLLEVITRMRAKLEKLHDEIDKTPVNIINEHNESKRAATTHKQDYEEDELVGILLRIQAKGELEFHLTTNKIKAVILFAVMGTTMCLLSPLAFSILPLQAKHREIIRNFDMNEKLLLMYGIAGGKPKKTLEEDMRENMLSNNIHFGLEKSGREATQ</sequence>
<dbReference type="Proteomes" id="UP001370490">
    <property type="component" value="Unassembled WGS sequence"/>
</dbReference>
<dbReference type="InterPro" id="IPR052306">
    <property type="entry name" value="CYP450_71D"/>
</dbReference>
<feature type="transmembrane region" description="Helical" evidence="12">
    <location>
        <begin position="79"/>
        <end position="103"/>
    </location>
</feature>
<dbReference type="PANTHER" id="PTHR47953">
    <property type="entry name" value="OS08G0105600 PROTEIN"/>
    <property type="match status" value="1"/>
</dbReference>
<proteinExistence type="inferred from homology"/>
<comment type="subcellular location">
    <subcellularLocation>
        <location evidence="2">Membrane</location>
        <topology evidence="2">Single-pass membrane protein</topology>
    </subcellularLocation>
</comment>
<comment type="caution">
    <text evidence="13">The sequence shown here is derived from an EMBL/GenBank/DDBJ whole genome shotgun (WGS) entry which is preliminary data.</text>
</comment>
<evidence type="ECO:0000256" key="6">
    <source>
        <dbReference type="ARBA" id="ARBA00022723"/>
    </source>
</evidence>
<dbReference type="GO" id="GO:0046872">
    <property type="term" value="F:metal ion binding"/>
    <property type="evidence" value="ECO:0007669"/>
    <property type="project" value="UniProtKB-KW"/>
</dbReference>
<keyword evidence="4" id="KW-0349">Heme</keyword>
<dbReference type="GO" id="GO:0004497">
    <property type="term" value="F:monooxygenase activity"/>
    <property type="evidence" value="ECO:0007669"/>
    <property type="project" value="UniProtKB-KW"/>
</dbReference>
<accession>A0AAN8W8A0</accession>
<evidence type="ECO:0000256" key="8">
    <source>
        <dbReference type="ARBA" id="ARBA00023002"/>
    </source>
</evidence>
<keyword evidence="5 12" id="KW-0812">Transmembrane</keyword>
<keyword evidence="6" id="KW-0479">Metal-binding</keyword>
<evidence type="ECO:0000256" key="10">
    <source>
        <dbReference type="ARBA" id="ARBA00023033"/>
    </source>
</evidence>
<keyword evidence="8" id="KW-0560">Oxidoreductase</keyword>
<protein>
    <submittedName>
        <fullName evidence="13">Uncharacterized protein</fullName>
    </submittedName>
</protein>
<evidence type="ECO:0000256" key="9">
    <source>
        <dbReference type="ARBA" id="ARBA00023004"/>
    </source>
</evidence>
<dbReference type="EMBL" id="JBAMMX010000001">
    <property type="protein sequence ID" value="KAK6947050.1"/>
    <property type="molecule type" value="Genomic_DNA"/>
</dbReference>
<gene>
    <name evidence="13" type="ORF">RJ641_000523</name>
</gene>
<evidence type="ECO:0000256" key="1">
    <source>
        <dbReference type="ARBA" id="ARBA00001971"/>
    </source>
</evidence>
<keyword evidence="9" id="KW-0408">Iron</keyword>
<evidence type="ECO:0000256" key="3">
    <source>
        <dbReference type="ARBA" id="ARBA00010617"/>
    </source>
</evidence>
<evidence type="ECO:0000256" key="12">
    <source>
        <dbReference type="SAM" id="Phobius"/>
    </source>
</evidence>
<evidence type="ECO:0000256" key="5">
    <source>
        <dbReference type="ARBA" id="ARBA00022692"/>
    </source>
</evidence>
<organism evidence="13 14">
    <name type="scientific">Dillenia turbinata</name>
    <dbReference type="NCBI Taxonomy" id="194707"/>
    <lineage>
        <taxon>Eukaryota</taxon>
        <taxon>Viridiplantae</taxon>
        <taxon>Streptophyta</taxon>
        <taxon>Embryophyta</taxon>
        <taxon>Tracheophyta</taxon>
        <taxon>Spermatophyta</taxon>
        <taxon>Magnoliopsida</taxon>
        <taxon>eudicotyledons</taxon>
        <taxon>Gunneridae</taxon>
        <taxon>Pentapetalae</taxon>
        <taxon>Dilleniales</taxon>
        <taxon>Dilleniaceae</taxon>
        <taxon>Dillenia</taxon>
    </lineage>
</organism>
<evidence type="ECO:0000256" key="7">
    <source>
        <dbReference type="ARBA" id="ARBA00022989"/>
    </source>
</evidence>
<name>A0AAN8W8A0_9MAGN</name>
<reference evidence="13 14" key="1">
    <citation type="submission" date="2023-12" db="EMBL/GenBank/DDBJ databases">
        <title>A high-quality genome assembly for Dillenia turbinata (Dilleniales).</title>
        <authorList>
            <person name="Chanderbali A."/>
        </authorList>
    </citation>
    <scope>NUCLEOTIDE SEQUENCE [LARGE SCALE GENOMIC DNA]</scope>
    <source>
        <strain evidence="13">LSX21</strain>
        <tissue evidence="13">Leaf</tissue>
    </source>
</reference>
<evidence type="ECO:0000256" key="2">
    <source>
        <dbReference type="ARBA" id="ARBA00004167"/>
    </source>
</evidence>
<dbReference type="PANTHER" id="PTHR47953:SF19">
    <property type="entry name" value="OS06G0641600 PROTEIN"/>
    <property type="match status" value="1"/>
</dbReference>
<evidence type="ECO:0000313" key="14">
    <source>
        <dbReference type="Proteomes" id="UP001370490"/>
    </source>
</evidence>
<dbReference type="GO" id="GO:0016020">
    <property type="term" value="C:membrane"/>
    <property type="evidence" value="ECO:0007669"/>
    <property type="project" value="UniProtKB-SubCell"/>
</dbReference>
<keyword evidence="14" id="KW-1185">Reference proteome</keyword>
<comment type="similarity">
    <text evidence="3">Belongs to the cytochrome P450 family.</text>
</comment>